<evidence type="ECO:0000313" key="2">
    <source>
        <dbReference type="EMBL" id="RDU70296.1"/>
    </source>
</evidence>
<sequence length="85" mass="9493">MGVAIGGLISFLFALFLVLIIFSTLWVIFVRVILPLGLIVLLCLGIYWAYEKITSPKEEALKVIAPQQEAPQEVEIPPIILEEKI</sequence>
<keyword evidence="3" id="KW-1185">Reference proteome</keyword>
<gene>
    <name evidence="2" type="ORF">CQA58_06115</name>
</gene>
<reference evidence="2 3" key="1">
    <citation type="submission" date="2018-04" db="EMBL/GenBank/DDBJ databases">
        <title>Novel Campyloabacter and Helicobacter Species and Strains.</title>
        <authorList>
            <person name="Mannion A.J."/>
            <person name="Shen Z."/>
            <person name="Fox J.G."/>
        </authorList>
    </citation>
    <scope>NUCLEOTIDE SEQUENCE [LARGE SCALE GENOMIC DNA]</scope>
    <source>
        <strain evidence="2 3">MIT 04-9366</strain>
    </source>
</reference>
<dbReference type="EMBL" id="NXLV01000011">
    <property type="protein sequence ID" value="RDU70296.1"/>
    <property type="molecule type" value="Genomic_DNA"/>
</dbReference>
<feature type="transmembrane region" description="Helical" evidence="1">
    <location>
        <begin position="32"/>
        <end position="50"/>
    </location>
</feature>
<keyword evidence="1" id="KW-0812">Transmembrane</keyword>
<keyword evidence="1" id="KW-0472">Membrane</keyword>
<accession>A0A3D8IZ82</accession>
<evidence type="ECO:0000256" key="1">
    <source>
        <dbReference type="SAM" id="Phobius"/>
    </source>
</evidence>
<dbReference type="AlphaFoldDB" id="A0A3D8IZ82"/>
<dbReference type="RefSeq" id="WP_115569843.1">
    <property type="nucleotide sequence ID" value="NZ_NXLV01000011.1"/>
</dbReference>
<feature type="transmembrane region" description="Helical" evidence="1">
    <location>
        <begin position="7"/>
        <end position="26"/>
    </location>
</feature>
<dbReference type="Proteomes" id="UP000257045">
    <property type="component" value="Unassembled WGS sequence"/>
</dbReference>
<evidence type="ECO:0000313" key="3">
    <source>
        <dbReference type="Proteomes" id="UP000257045"/>
    </source>
</evidence>
<name>A0A3D8IZ82_9HELI</name>
<protein>
    <submittedName>
        <fullName evidence="2">Uncharacterized protein</fullName>
    </submittedName>
</protein>
<organism evidence="2 3">
    <name type="scientific">Helicobacter brantae</name>
    <dbReference type="NCBI Taxonomy" id="375927"/>
    <lineage>
        <taxon>Bacteria</taxon>
        <taxon>Pseudomonadati</taxon>
        <taxon>Campylobacterota</taxon>
        <taxon>Epsilonproteobacteria</taxon>
        <taxon>Campylobacterales</taxon>
        <taxon>Helicobacteraceae</taxon>
        <taxon>Helicobacter</taxon>
    </lineage>
</organism>
<comment type="caution">
    <text evidence="2">The sequence shown here is derived from an EMBL/GenBank/DDBJ whole genome shotgun (WGS) entry which is preliminary data.</text>
</comment>
<proteinExistence type="predicted"/>
<keyword evidence="1" id="KW-1133">Transmembrane helix</keyword>